<dbReference type="NCBIfam" id="TIGR00030">
    <property type="entry name" value="S21p"/>
    <property type="match status" value="1"/>
</dbReference>
<dbReference type="Gene3D" id="1.20.5.1150">
    <property type="entry name" value="Ribosomal protein S8"/>
    <property type="match status" value="1"/>
</dbReference>
<dbReference type="Proteomes" id="UP000231279">
    <property type="component" value="Unassembled WGS sequence"/>
</dbReference>
<feature type="region of interest" description="Disordered" evidence="4">
    <location>
        <begin position="138"/>
        <end position="183"/>
    </location>
</feature>
<dbReference type="AlphaFoldDB" id="A0A2G9GMY7"/>
<proteinExistence type="inferred from homology"/>
<comment type="caution">
    <text evidence="5">The sequence shown here is derived from an EMBL/GenBank/DDBJ whole genome shotgun (WGS) entry which is preliminary data.</text>
</comment>
<dbReference type="STRING" id="429701.A0A2G9GMY7"/>
<protein>
    <submittedName>
        <fullName evidence="5">Uncharacterized protein</fullName>
    </submittedName>
</protein>
<feature type="compositionally biased region" description="Basic residues" evidence="4">
    <location>
        <begin position="141"/>
        <end position="163"/>
    </location>
</feature>
<dbReference type="EMBL" id="NKXS01004346">
    <property type="protein sequence ID" value="PIN06664.1"/>
    <property type="molecule type" value="Genomic_DNA"/>
</dbReference>
<keyword evidence="6" id="KW-1185">Reference proteome</keyword>
<dbReference type="InterPro" id="IPR001911">
    <property type="entry name" value="Ribosomal_bS21"/>
</dbReference>
<dbReference type="HAMAP" id="MF_00358">
    <property type="entry name" value="Ribosomal_bS21"/>
    <property type="match status" value="1"/>
</dbReference>
<comment type="similarity">
    <text evidence="1">Belongs to the bacterial ribosomal protein bS21 family.</text>
</comment>
<evidence type="ECO:0000256" key="1">
    <source>
        <dbReference type="ARBA" id="ARBA00006640"/>
    </source>
</evidence>
<accession>A0A2G9GMY7</accession>
<dbReference type="InterPro" id="IPR038380">
    <property type="entry name" value="Ribosomal_bS21_sf"/>
</dbReference>
<organism evidence="5 6">
    <name type="scientific">Handroanthus impetiginosus</name>
    <dbReference type="NCBI Taxonomy" id="429701"/>
    <lineage>
        <taxon>Eukaryota</taxon>
        <taxon>Viridiplantae</taxon>
        <taxon>Streptophyta</taxon>
        <taxon>Embryophyta</taxon>
        <taxon>Tracheophyta</taxon>
        <taxon>Spermatophyta</taxon>
        <taxon>Magnoliopsida</taxon>
        <taxon>eudicotyledons</taxon>
        <taxon>Gunneridae</taxon>
        <taxon>Pentapetalae</taxon>
        <taxon>asterids</taxon>
        <taxon>lamiids</taxon>
        <taxon>Lamiales</taxon>
        <taxon>Bignoniaceae</taxon>
        <taxon>Crescentiina</taxon>
        <taxon>Tabebuia alliance</taxon>
        <taxon>Handroanthus</taxon>
    </lineage>
</organism>
<dbReference type="PRINTS" id="PR00976">
    <property type="entry name" value="RIBOSOMALS21"/>
</dbReference>
<name>A0A2G9GMY7_9LAMI</name>
<dbReference type="OrthoDB" id="785538at2759"/>
<dbReference type="GO" id="GO:0003735">
    <property type="term" value="F:structural constituent of ribosome"/>
    <property type="evidence" value="ECO:0007669"/>
    <property type="project" value="InterPro"/>
</dbReference>
<evidence type="ECO:0000313" key="6">
    <source>
        <dbReference type="Proteomes" id="UP000231279"/>
    </source>
</evidence>
<dbReference type="GO" id="GO:1990904">
    <property type="term" value="C:ribonucleoprotein complex"/>
    <property type="evidence" value="ECO:0007669"/>
    <property type="project" value="UniProtKB-KW"/>
</dbReference>
<evidence type="ECO:0000256" key="4">
    <source>
        <dbReference type="SAM" id="MobiDB-lite"/>
    </source>
</evidence>
<keyword evidence="3" id="KW-0687">Ribonucleoprotein</keyword>
<dbReference type="GO" id="GO:0006412">
    <property type="term" value="P:translation"/>
    <property type="evidence" value="ECO:0007669"/>
    <property type="project" value="InterPro"/>
</dbReference>
<evidence type="ECO:0000313" key="5">
    <source>
        <dbReference type="EMBL" id="PIN06664.1"/>
    </source>
</evidence>
<reference evidence="6" key="1">
    <citation type="journal article" date="2018" name="Gigascience">
        <title>Genome assembly of the Pink Ipe (Handroanthus impetiginosus, Bignoniaceae), a highly valued, ecologically keystone Neotropical timber forest tree.</title>
        <authorList>
            <person name="Silva-Junior O.B."/>
            <person name="Grattapaglia D."/>
            <person name="Novaes E."/>
            <person name="Collevatti R.G."/>
        </authorList>
    </citation>
    <scope>NUCLEOTIDE SEQUENCE [LARGE SCALE GENOMIC DNA]</scope>
    <source>
        <strain evidence="6">cv. UFG-1</strain>
    </source>
</reference>
<dbReference type="PANTHER" id="PTHR21109">
    <property type="entry name" value="MITOCHONDRIAL 28S RIBOSOMAL PROTEIN S21"/>
    <property type="match status" value="1"/>
</dbReference>
<evidence type="ECO:0000256" key="2">
    <source>
        <dbReference type="ARBA" id="ARBA00022980"/>
    </source>
</evidence>
<gene>
    <name evidence="5" type="ORF">CDL12_20780</name>
</gene>
<dbReference type="GO" id="GO:0005840">
    <property type="term" value="C:ribosome"/>
    <property type="evidence" value="ECO:0007669"/>
    <property type="project" value="UniProtKB-KW"/>
</dbReference>
<evidence type="ECO:0000256" key="3">
    <source>
        <dbReference type="ARBA" id="ARBA00023274"/>
    </source>
</evidence>
<dbReference type="PANTHER" id="PTHR21109:SF27">
    <property type="entry name" value="30S RIBOSOMAL PROTEIN S21, CHLOROPLASTIC"/>
    <property type="match status" value="1"/>
</dbReference>
<dbReference type="Pfam" id="PF01165">
    <property type="entry name" value="Ribosomal_S21"/>
    <property type="match status" value="1"/>
</dbReference>
<feature type="compositionally biased region" description="Basic and acidic residues" evidence="4">
    <location>
        <begin position="164"/>
        <end position="178"/>
    </location>
</feature>
<keyword evidence="2" id="KW-0689">Ribosomal protein</keyword>
<sequence>MALSMLNPVSFLPQCPFPSPKSPPMPIPLVPSRNLFTLHLKTQFANPFLQPKFPLKTSMKVEEKESPHRKDYKNPDLLSVAFPSLAFSNTLLFSSIYNVQVIVGEGEPDDQLISRFRREVLKPGVLEECKRRRYFETTQDKRKRKTREAARRNRKRRQQPKVSKRGEVENSKKERTEYDSDDDNWDFFVVDLPYT</sequence>